<feature type="transmembrane region" description="Helical" evidence="1">
    <location>
        <begin position="27"/>
        <end position="48"/>
    </location>
</feature>
<dbReference type="AlphaFoldDB" id="A0A6G3WRY0"/>
<keyword evidence="1" id="KW-0472">Membrane</keyword>
<proteinExistence type="predicted"/>
<name>A0A6G3WRY0_9ACTN</name>
<gene>
    <name evidence="2" type="ORF">G3M58_17335</name>
</gene>
<comment type="caution">
    <text evidence="2">The sequence shown here is derived from an EMBL/GenBank/DDBJ whole genome shotgun (WGS) entry which is preliminary data.</text>
</comment>
<feature type="transmembrane region" description="Helical" evidence="1">
    <location>
        <begin position="365"/>
        <end position="381"/>
    </location>
</feature>
<keyword evidence="1" id="KW-1133">Transmembrane helix</keyword>
<protein>
    <recommendedName>
        <fullName evidence="3">Integral membrane protein</fullName>
    </recommendedName>
</protein>
<feature type="transmembrane region" description="Helical" evidence="1">
    <location>
        <begin position="250"/>
        <end position="276"/>
    </location>
</feature>
<evidence type="ECO:0008006" key="3">
    <source>
        <dbReference type="Google" id="ProtNLM"/>
    </source>
</evidence>
<reference evidence="2" key="1">
    <citation type="submission" date="2020-01" db="EMBL/GenBank/DDBJ databases">
        <title>Insect and environment-associated Actinomycetes.</title>
        <authorList>
            <person name="Currrie C."/>
            <person name="Chevrette M."/>
            <person name="Carlson C."/>
            <person name="Stubbendieck R."/>
            <person name="Wendt-Pienkowski E."/>
        </authorList>
    </citation>
    <scope>NUCLEOTIDE SEQUENCE</scope>
    <source>
        <strain evidence="2">SID7499</strain>
    </source>
</reference>
<feature type="transmembrane region" description="Helical" evidence="1">
    <location>
        <begin position="303"/>
        <end position="322"/>
    </location>
</feature>
<evidence type="ECO:0000313" key="2">
    <source>
        <dbReference type="EMBL" id="NEE08214.1"/>
    </source>
</evidence>
<organism evidence="2">
    <name type="scientific">Streptomyces sp. SID7499</name>
    <dbReference type="NCBI Taxonomy" id="2706086"/>
    <lineage>
        <taxon>Bacteria</taxon>
        <taxon>Bacillati</taxon>
        <taxon>Actinomycetota</taxon>
        <taxon>Actinomycetes</taxon>
        <taxon>Kitasatosporales</taxon>
        <taxon>Streptomycetaceae</taxon>
        <taxon>Streptomyces</taxon>
    </lineage>
</organism>
<feature type="transmembrane region" description="Helical" evidence="1">
    <location>
        <begin position="387"/>
        <end position="407"/>
    </location>
</feature>
<accession>A0A6G3WRY0</accession>
<dbReference type="EMBL" id="JAAGMN010001671">
    <property type="protein sequence ID" value="NEE08214.1"/>
    <property type="molecule type" value="Genomic_DNA"/>
</dbReference>
<evidence type="ECO:0000256" key="1">
    <source>
        <dbReference type="SAM" id="Phobius"/>
    </source>
</evidence>
<sequence length="427" mass="46116">MERLRDRVTALEADKAARAPHHRWRSFFSALLIVIGCVLAPLAAVAAWTADEIGDTDRYVDTVAPLASDPDIQAAAANRVTNAVMEHIDLPTLLEGVAPADRPLAEKALGKLGDALESAVRSFVHDKTEEIVSSESFEDFWTEANRRIHSAVDKALTGSGGGAVKINNDSVTIDLGPVVDQVKQRLIDDGMTAAAKIPEVHTDITVLRADDIGKVKTYFRILQLAGFWLPVLSVLLIAAGVLLSTHRRRVLVVAALAFAFAMLLLGGGLTVFRVAYLNALPDTVSQSAAESVYDTLTRYMRTTVRMAVTVGVVVALAAWLSGRGRRARFVRQAWHSGIGSVRATADRAGMRTGPVGPFIRRHRKWITWVLVGLAVLTSLLWSYPTALVIVGIALVWLVVMALVEFLAGNPEEEDPRATGVPPVETTG</sequence>
<keyword evidence="1" id="KW-0812">Transmembrane</keyword>
<feature type="transmembrane region" description="Helical" evidence="1">
    <location>
        <begin position="221"/>
        <end position="243"/>
    </location>
</feature>